<evidence type="ECO:0000256" key="1">
    <source>
        <dbReference type="ARBA" id="ARBA00023125"/>
    </source>
</evidence>
<keyword evidence="1 2" id="KW-0238">DNA-binding</keyword>
<feature type="region of interest" description="Disordered" evidence="3">
    <location>
        <begin position="266"/>
        <end position="289"/>
    </location>
</feature>
<keyword evidence="6" id="KW-1185">Reference proteome</keyword>
<dbReference type="InterPro" id="IPR036388">
    <property type="entry name" value="WH-like_DNA-bd_sf"/>
</dbReference>
<gene>
    <name evidence="5" type="ORF">OXX778_LOCUS2734</name>
</gene>
<feature type="DNA-binding region" description="Fork-head" evidence="2">
    <location>
        <begin position="308"/>
        <end position="415"/>
    </location>
</feature>
<dbReference type="Gene3D" id="1.10.10.10">
    <property type="entry name" value="Winged helix-like DNA-binding domain superfamily/Winged helix DNA-binding domain"/>
    <property type="match status" value="1"/>
</dbReference>
<evidence type="ECO:0000259" key="4">
    <source>
        <dbReference type="PROSITE" id="PS50039"/>
    </source>
</evidence>
<dbReference type="OrthoDB" id="10029558at2759"/>
<feature type="region of interest" description="Disordered" evidence="3">
    <location>
        <begin position="666"/>
        <end position="715"/>
    </location>
</feature>
<dbReference type="InterPro" id="IPR047513">
    <property type="entry name" value="FOXJ1"/>
</dbReference>
<feature type="compositionally biased region" description="Low complexity" evidence="3">
    <location>
        <begin position="670"/>
        <end position="681"/>
    </location>
</feature>
<sequence>MIIASLNKDLLSNTQTSLANFSPSSTSHTQQIFLTSLTNSKNEPILTSSPNSTLCNNNNNNNNKKNINTSNSQQQQQLQLINLNKITQKSSVASLPMKTINLMNTTTSKFNIKSNLLTTIDKLDKSDDFINDEDTFLNSNLTEIVDTNSSNMLDDSLTSLQWLQSLNLMKNATTSSCSLSPNSQTSDKSQNSLDCDLDSATIPAVNTLNSKSQETKNFNFNYPPLSPPLSIHCSTSPQSTCSSVTSTTKKRSKKINEHKTIQQQLQHQNSAPAVLQQTKPTSPTPTLFRNTSTYFKDREEYRTNSQVKPPYSYSQLIILSMKESKQSKMTLQMIYDWIIGNFSYFKKADPTWQVTFKNSIRHNLSLNKCFRKIARQKDEPGKGGFWTLDPEFEKQLDESNFLGPVNQKSQKRKRKINENDDEDMGKKSKQEYVQFNDLDSTSNLIGDANWSQQQQQQQQQLNNNNNFFYNYNYNVQYQQQQQQQQNSNNIAQIDIGETFSNSFSNDITLSEDPSLFNFEPSLVNFDIDQLTTSDSSSCTSNTSDDLVNEYLKKSSNFVADSNHQHNHHHHQDNELIELFEFTSQFNLDESINTTNLINLDKKNVNLTVQGHGINKPKWWMDFDSGFMNQTQDDECDSAMFINSQNSLDLGLNVDDFDFFNLDSSKEVNKQHQQQQQQQQQQAKKRIYTHQQNKFTNPAIQKTTTTRAKSNENNAK</sequence>
<dbReference type="Pfam" id="PF00250">
    <property type="entry name" value="Forkhead"/>
    <property type="match status" value="1"/>
</dbReference>
<proteinExistence type="predicted"/>
<name>A0A813N2H9_9BILA</name>
<dbReference type="InterPro" id="IPR036390">
    <property type="entry name" value="WH_DNA-bd_sf"/>
</dbReference>
<dbReference type="SUPFAM" id="SSF46785">
    <property type="entry name" value="Winged helix' DNA-binding domain"/>
    <property type="match status" value="1"/>
</dbReference>
<evidence type="ECO:0000313" key="6">
    <source>
        <dbReference type="Proteomes" id="UP000663879"/>
    </source>
</evidence>
<dbReference type="GO" id="GO:0000981">
    <property type="term" value="F:DNA-binding transcription factor activity, RNA polymerase II-specific"/>
    <property type="evidence" value="ECO:0007669"/>
    <property type="project" value="TreeGrafter"/>
</dbReference>
<comment type="caution">
    <text evidence="5">The sequence shown here is derived from an EMBL/GenBank/DDBJ whole genome shotgun (WGS) entry which is preliminary data.</text>
</comment>
<reference evidence="5" key="1">
    <citation type="submission" date="2021-02" db="EMBL/GenBank/DDBJ databases">
        <authorList>
            <person name="Nowell W R."/>
        </authorList>
    </citation>
    <scope>NUCLEOTIDE SEQUENCE</scope>
    <source>
        <strain evidence="5">Ploen Becks lab</strain>
    </source>
</reference>
<evidence type="ECO:0000313" key="5">
    <source>
        <dbReference type="EMBL" id="CAF0729326.1"/>
    </source>
</evidence>
<dbReference type="InterPro" id="IPR001766">
    <property type="entry name" value="Fork_head_dom"/>
</dbReference>
<dbReference type="GO" id="GO:0000978">
    <property type="term" value="F:RNA polymerase II cis-regulatory region sequence-specific DNA binding"/>
    <property type="evidence" value="ECO:0007669"/>
    <property type="project" value="TreeGrafter"/>
</dbReference>
<dbReference type="PRINTS" id="PR00053">
    <property type="entry name" value="FORKHEAD"/>
</dbReference>
<feature type="region of interest" description="Disordered" evidence="3">
    <location>
        <begin position="399"/>
        <end position="428"/>
    </location>
</feature>
<dbReference type="AlphaFoldDB" id="A0A813N2H9"/>
<evidence type="ECO:0000256" key="3">
    <source>
        <dbReference type="SAM" id="MobiDB-lite"/>
    </source>
</evidence>
<dbReference type="FunFam" id="1.10.10.10:FF:000135">
    <property type="entry name" value="forkhead box protein G1"/>
    <property type="match status" value="1"/>
</dbReference>
<keyword evidence="2" id="KW-0539">Nucleus</keyword>
<organism evidence="5 6">
    <name type="scientific">Brachionus calyciflorus</name>
    <dbReference type="NCBI Taxonomy" id="104777"/>
    <lineage>
        <taxon>Eukaryota</taxon>
        <taxon>Metazoa</taxon>
        <taxon>Spiralia</taxon>
        <taxon>Gnathifera</taxon>
        <taxon>Rotifera</taxon>
        <taxon>Eurotatoria</taxon>
        <taxon>Monogononta</taxon>
        <taxon>Pseudotrocha</taxon>
        <taxon>Ploima</taxon>
        <taxon>Brachionidae</taxon>
        <taxon>Brachionus</taxon>
    </lineage>
</organism>
<accession>A0A813N2H9</accession>
<dbReference type="PANTHER" id="PTHR46805:SF1">
    <property type="entry name" value="FORKHEAD BOX PROTEIN J1"/>
    <property type="match status" value="1"/>
</dbReference>
<dbReference type="SMART" id="SM00339">
    <property type="entry name" value="FH"/>
    <property type="match status" value="1"/>
</dbReference>
<dbReference type="PANTHER" id="PTHR46805">
    <property type="entry name" value="FORKHEAD BOX PROTEIN J1"/>
    <property type="match status" value="1"/>
</dbReference>
<dbReference type="EMBL" id="CAJNOC010000222">
    <property type="protein sequence ID" value="CAF0729326.1"/>
    <property type="molecule type" value="Genomic_DNA"/>
</dbReference>
<evidence type="ECO:0000256" key="2">
    <source>
        <dbReference type="PROSITE-ProRule" id="PRU00089"/>
    </source>
</evidence>
<dbReference type="PROSITE" id="PS50039">
    <property type="entry name" value="FORK_HEAD_3"/>
    <property type="match status" value="1"/>
</dbReference>
<dbReference type="GO" id="GO:0005634">
    <property type="term" value="C:nucleus"/>
    <property type="evidence" value="ECO:0007669"/>
    <property type="project" value="UniProtKB-SubCell"/>
</dbReference>
<protein>
    <recommendedName>
        <fullName evidence="4">Fork-head domain-containing protein</fullName>
    </recommendedName>
</protein>
<feature type="domain" description="Fork-head" evidence="4">
    <location>
        <begin position="308"/>
        <end position="415"/>
    </location>
</feature>
<feature type="compositionally biased region" description="Polar residues" evidence="3">
    <location>
        <begin position="688"/>
        <end position="715"/>
    </location>
</feature>
<dbReference type="Proteomes" id="UP000663879">
    <property type="component" value="Unassembled WGS sequence"/>
</dbReference>
<comment type="subcellular location">
    <subcellularLocation>
        <location evidence="2">Nucleus</location>
    </subcellularLocation>
</comment>